<protein>
    <submittedName>
        <fullName evidence="2">Uncharacterized protein</fullName>
    </submittedName>
</protein>
<dbReference type="EMBL" id="DVNO01000016">
    <property type="protein sequence ID" value="HIU65420.1"/>
    <property type="molecule type" value="Genomic_DNA"/>
</dbReference>
<comment type="caution">
    <text evidence="2">The sequence shown here is derived from an EMBL/GenBank/DDBJ whole genome shotgun (WGS) entry which is preliminary data.</text>
</comment>
<organism evidence="2 3">
    <name type="scientific">Candidatus Enterousia avicola</name>
    <dbReference type="NCBI Taxonomy" id="2840787"/>
    <lineage>
        <taxon>Bacteria</taxon>
        <taxon>Pseudomonadati</taxon>
        <taxon>Pseudomonadota</taxon>
        <taxon>Alphaproteobacteria</taxon>
        <taxon>Candidatus Enterousia</taxon>
    </lineage>
</organism>
<gene>
    <name evidence="2" type="ORF">IAC63_02145</name>
</gene>
<evidence type="ECO:0000313" key="2">
    <source>
        <dbReference type="EMBL" id="HIU65420.1"/>
    </source>
</evidence>
<sequence>MAKEKRLFDAETQKKIDWLNGQIAFLERRASVDRFDREELAETDALIANYERQLEELLKAATAKKASKVTSKKKTAFSKGASVEIASLQHEYDILDERTDKLAELMFACELNMDTNERSADVSEQAARDLDYYRKEYESSMSRMRQIGESIKNHRR</sequence>
<keyword evidence="1" id="KW-0175">Coiled coil</keyword>
<evidence type="ECO:0000313" key="3">
    <source>
        <dbReference type="Proteomes" id="UP000824142"/>
    </source>
</evidence>
<proteinExistence type="predicted"/>
<feature type="coiled-coil region" evidence="1">
    <location>
        <begin position="40"/>
        <end position="67"/>
    </location>
</feature>
<accession>A0A9D1SMI5</accession>
<dbReference type="Proteomes" id="UP000824142">
    <property type="component" value="Unassembled WGS sequence"/>
</dbReference>
<evidence type="ECO:0000256" key="1">
    <source>
        <dbReference type="SAM" id="Coils"/>
    </source>
</evidence>
<dbReference type="AlphaFoldDB" id="A0A9D1SMI5"/>
<reference evidence="2" key="2">
    <citation type="journal article" date="2021" name="PeerJ">
        <title>Extensive microbial diversity within the chicken gut microbiome revealed by metagenomics and culture.</title>
        <authorList>
            <person name="Gilroy R."/>
            <person name="Ravi A."/>
            <person name="Getino M."/>
            <person name="Pursley I."/>
            <person name="Horton D.L."/>
            <person name="Alikhan N.F."/>
            <person name="Baker D."/>
            <person name="Gharbi K."/>
            <person name="Hall N."/>
            <person name="Watson M."/>
            <person name="Adriaenssens E.M."/>
            <person name="Foster-Nyarko E."/>
            <person name="Jarju S."/>
            <person name="Secka A."/>
            <person name="Antonio M."/>
            <person name="Oren A."/>
            <person name="Chaudhuri R.R."/>
            <person name="La Ragione R."/>
            <person name="Hildebrand F."/>
            <person name="Pallen M.J."/>
        </authorList>
    </citation>
    <scope>NUCLEOTIDE SEQUENCE</scope>
    <source>
        <strain evidence="2">CHK136-897</strain>
    </source>
</reference>
<name>A0A9D1SMI5_9PROT</name>
<reference evidence="2" key="1">
    <citation type="submission" date="2020-10" db="EMBL/GenBank/DDBJ databases">
        <authorList>
            <person name="Gilroy R."/>
        </authorList>
    </citation>
    <scope>NUCLEOTIDE SEQUENCE</scope>
    <source>
        <strain evidence="2">CHK136-897</strain>
    </source>
</reference>